<protein>
    <recommendedName>
        <fullName evidence="4">Pentapeptide repeat-containing protein</fullName>
    </recommendedName>
</protein>
<dbReference type="EMBL" id="PNRF01000028">
    <property type="protein sequence ID" value="PMR74486.1"/>
    <property type="molecule type" value="Genomic_DNA"/>
</dbReference>
<reference evidence="2 3" key="1">
    <citation type="submission" date="2018-01" db="EMBL/GenBank/DDBJ databases">
        <title>Halomonas endophytica sp. nov., isolated from storage liquid in the stems of Populus euphratica.</title>
        <authorList>
            <person name="Chen C."/>
        </authorList>
    </citation>
    <scope>NUCLEOTIDE SEQUENCE [LARGE SCALE GENOMIC DNA]</scope>
    <source>
        <strain evidence="2 3">MC28</strain>
    </source>
</reference>
<sequence length="279" mass="32281">MKDYLQNMNNHFRPTGRETFSDQGVAHDLKGVNLRNKQFERLVAKKKRFTDCDFSYSQFESAYLHNCVFDSCKFVGCKFTHSNLRGSKFEGCEFDYAEFSQTQVEPEILDTGCPGRENLQQKFARTLRVNFHQVGDTVSANKAIKIELEASRIHLYKAWRSRESYYRKKYPSVKRAEAFFEWFEFVLLDFLWGNGESSVKLLRTLLLVLFAIAMGEVYFLKDMKLLYGYLEAAKHAPQVFLGIVQPDGFSGLVLAGIAAIRYVMLACLVSILVKRFSRR</sequence>
<feature type="transmembrane region" description="Helical" evidence="1">
    <location>
        <begin position="201"/>
        <end position="220"/>
    </location>
</feature>
<dbReference type="Proteomes" id="UP000235803">
    <property type="component" value="Unassembled WGS sequence"/>
</dbReference>
<evidence type="ECO:0000313" key="2">
    <source>
        <dbReference type="EMBL" id="PMR74486.1"/>
    </source>
</evidence>
<evidence type="ECO:0000256" key="1">
    <source>
        <dbReference type="SAM" id="Phobius"/>
    </source>
</evidence>
<organism evidence="2 3">
    <name type="scientific">Billgrantia endophytica</name>
    <dbReference type="NCBI Taxonomy" id="2033802"/>
    <lineage>
        <taxon>Bacteria</taxon>
        <taxon>Pseudomonadati</taxon>
        <taxon>Pseudomonadota</taxon>
        <taxon>Gammaproteobacteria</taxon>
        <taxon>Oceanospirillales</taxon>
        <taxon>Halomonadaceae</taxon>
        <taxon>Billgrantia</taxon>
    </lineage>
</organism>
<feature type="transmembrane region" description="Helical" evidence="1">
    <location>
        <begin position="249"/>
        <end position="273"/>
    </location>
</feature>
<comment type="caution">
    <text evidence="2">The sequence shown here is derived from an EMBL/GenBank/DDBJ whole genome shotgun (WGS) entry which is preliminary data.</text>
</comment>
<dbReference type="Pfam" id="PF13599">
    <property type="entry name" value="Pentapeptide_4"/>
    <property type="match status" value="1"/>
</dbReference>
<evidence type="ECO:0008006" key="4">
    <source>
        <dbReference type="Google" id="ProtNLM"/>
    </source>
</evidence>
<keyword evidence="1" id="KW-1133">Transmembrane helix</keyword>
<keyword evidence="3" id="KW-1185">Reference proteome</keyword>
<dbReference type="InterPro" id="IPR001646">
    <property type="entry name" value="5peptide_repeat"/>
</dbReference>
<keyword evidence="1" id="KW-0472">Membrane</keyword>
<proteinExistence type="predicted"/>
<evidence type="ECO:0000313" key="3">
    <source>
        <dbReference type="Proteomes" id="UP000235803"/>
    </source>
</evidence>
<keyword evidence="1" id="KW-0812">Transmembrane</keyword>
<dbReference type="Gene3D" id="2.160.20.80">
    <property type="entry name" value="E3 ubiquitin-protein ligase SopA"/>
    <property type="match status" value="1"/>
</dbReference>
<name>A0A2N7U218_9GAMM</name>
<accession>A0A2N7U218</accession>
<dbReference type="OrthoDB" id="5290767at2"/>
<gene>
    <name evidence="2" type="ORF">C1H69_14710</name>
</gene>
<dbReference type="SUPFAM" id="SSF141571">
    <property type="entry name" value="Pentapeptide repeat-like"/>
    <property type="match status" value="1"/>
</dbReference>
<dbReference type="AlphaFoldDB" id="A0A2N7U218"/>